<comment type="caution">
    <text evidence="5">The sequence shown here is derived from an EMBL/GenBank/DDBJ whole genome shotgun (WGS) entry which is preliminary data.</text>
</comment>
<dbReference type="PANTHER" id="PTHR48111">
    <property type="entry name" value="REGULATOR OF RPOS"/>
    <property type="match status" value="1"/>
</dbReference>
<dbReference type="Pfam" id="PF00072">
    <property type="entry name" value="Response_reg"/>
    <property type="match status" value="1"/>
</dbReference>
<evidence type="ECO:0000313" key="6">
    <source>
        <dbReference type="Proteomes" id="UP000263268"/>
    </source>
</evidence>
<dbReference type="GO" id="GO:0000156">
    <property type="term" value="F:phosphorelay response regulator activity"/>
    <property type="evidence" value="ECO:0007669"/>
    <property type="project" value="TreeGrafter"/>
</dbReference>
<keyword evidence="1 5" id="KW-0238">DNA-binding</keyword>
<dbReference type="EMBL" id="DPRK01000259">
    <property type="protein sequence ID" value="HCY83011.1"/>
    <property type="molecule type" value="Genomic_DNA"/>
</dbReference>
<keyword evidence="2" id="KW-0597">Phosphoprotein</keyword>
<dbReference type="GO" id="GO:0006355">
    <property type="term" value="P:regulation of DNA-templated transcription"/>
    <property type="evidence" value="ECO:0007669"/>
    <property type="project" value="TreeGrafter"/>
</dbReference>
<protein>
    <submittedName>
        <fullName evidence="5">DNA-binding response regulator</fullName>
    </submittedName>
</protein>
<evidence type="ECO:0000256" key="2">
    <source>
        <dbReference type="PROSITE-ProRule" id="PRU00169"/>
    </source>
</evidence>
<evidence type="ECO:0000313" key="5">
    <source>
        <dbReference type="EMBL" id="HCY83011.1"/>
    </source>
</evidence>
<organism evidence="5 6">
    <name type="scientific">Xanthomarina gelatinilytica</name>
    <dbReference type="NCBI Taxonomy" id="1137281"/>
    <lineage>
        <taxon>Bacteria</taxon>
        <taxon>Pseudomonadati</taxon>
        <taxon>Bacteroidota</taxon>
        <taxon>Flavobacteriia</taxon>
        <taxon>Flavobacteriales</taxon>
        <taxon>Flavobacteriaceae</taxon>
        <taxon>Xanthomarina</taxon>
    </lineage>
</organism>
<name>A0A3D6BUV2_9FLAO</name>
<dbReference type="SMART" id="SM00448">
    <property type="entry name" value="REC"/>
    <property type="match status" value="1"/>
</dbReference>
<dbReference type="PROSITE" id="PS50110">
    <property type="entry name" value="RESPONSE_REGULATORY"/>
    <property type="match status" value="1"/>
</dbReference>
<sequence>MKKMNYIIVDDEPLAHKVILSYAEQLEELNLVGQAYSAKETLSLLKDKQVDLIFLDIEMPKMKGIDLLATLKTKPMVILTTAYEQYALKGYELDVVDYLLKPFELARFIKAVNKAHELWSKQSIKPSGETFLKPESIFVKSDKTVHQIKLEDIQYLESDTGYVKIHLSNTKSILTNSTLQELEEKLS</sequence>
<evidence type="ECO:0000259" key="4">
    <source>
        <dbReference type="PROSITE" id="PS50930"/>
    </source>
</evidence>
<gene>
    <name evidence="5" type="ORF">DHV22_16140</name>
</gene>
<feature type="non-terminal residue" evidence="5">
    <location>
        <position position="187"/>
    </location>
</feature>
<feature type="domain" description="HTH LytTR-type" evidence="4">
    <location>
        <begin position="137"/>
        <end position="187"/>
    </location>
</feature>
<dbReference type="GO" id="GO:0000976">
    <property type="term" value="F:transcription cis-regulatory region binding"/>
    <property type="evidence" value="ECO:0007669"/>
    <property type="project" value="TreeGrafter"/>
</dbReference>
<dbReference type="SUPFAM" id="SSF52172">
    <property type="entry name" value="CheY-like"/>
    <property type="match status" value="1"/>
</dbReference>
<dbReference type="Proteomes" id="UP000263268">
    <property type="component" value="Unassembled WGS sequence"/>
</dbReference>
<dbReference type="GO" id="GO:0032993">
    <property type="term" value="C:protein-DNA complex"/>
    <property type="evidence" value="ECO:0007669"/>
    <property type="project" value="TreeGrafter"/>
</dbReference>
<dbReference type="InterPro" id="IPR001789">
    <property type="entry name" value="Sig_transdc_resp-reg_receiver"/>
</dbReference>
<proteinExistence type="predicted"/>
<dbReference type="PROSITE" id="PS50930">
    <property type="entry name" value="HTH_LYTTR"/>
    <property type="match status" value="1"/>
</dbReference>
<evidence type="ECO:0000256" key="1">
    <source>
        <dbReference type="ARBA" id="ARBA00023125"/>
    </source>
</evidence>
<dbReference type="InterPro" id="IPR039420">
    <property type="entry name" value="WalR-like"/>
</dbReference>
<dbReference type="GO" id="GO:0005829">
    <property type="term" value="C:cytosol"/>
    <property type="evidence" value="ECO:0007669"/>
    <property type="project" value="TreeGrafter"/>
</dbReference>
<dbReference type="InterPro" id="IPR007492">
    <property type="entry name" value="LytTR_DNA-bd_dom"/>
</dbReference>
<dbReference type="Gene3D" id="3.40.50.2300">
    <property type="match status" value="1"/>
</dbReference>
<dbReference type="InterPro" id="IPR011006">
    <property type="entry name" value="CheY-like_superfamily"/>
</dbReference>
<dbReference type="AlphaFoldDB" id="A0A3D6BUV2"/>
<feature type="domain" description="Response regulatory" evidence="3">
    <location>
        <begin position="5"/>
        <end position="116"/>
    </location>
</feature>
<evidence type="ECO:0000259" key="3">
    <source>
        <dbReference type="PROSITE" id="PS50110"/>
    </source>
</evidence>
<dbReference type="Pfam" id="PF04397">
    <property type="entry name" value="LytTR"/>
    <property type="match status" value="1"/>
</dbReference>
<feature type="modified residue" description="4-aspartylphosphate" evidence="2">
    <location>
        <position position="56"/>
    </location>
</feature>
<dbReference type="Gene3D" id="2.40.50.1020">
    <property type="entry name" value="LytTr DNA-binding domain"/>
    <property type="match status" value="1"/>
</dbReference>
<dbReference type="PANTHER" id="PTHR48111:SF17">
    <property type="entry name" value="TRANSCRIPTIONAL REGULATORY PROTEIN YPDB"/>
    <property type="match status" value="1"/>
</dbReference>
<reference evidence="5 6" key="1">
    <citation type="journal article" date="2018" name="Nat. Biotechnol.">
        <title>A standardized bacterial taxonomy based on genome phylogeny substantially revises the tree of life.</title>
        <authorList>
            <person name="Parks D.H."/>
            <person name="Chuvochina M."/>
            <person name="Waite D.W."/>
            <person name="Rinke C."/>
            <person name="Skarshewski A."/>
            <person name="Chaumeil P.A."/>
            <person name="Hugenholtz P."/>
        </authorList>
    </citation>
    <scope>NUCLEOTIDE SEQUENCE [LARGE SCALE GENOMIC DNA]</scope>
    <source>
        <strain evidence="5">UBA10227</strain>
    </source>
</reference>
<accession>A0A3D6BUV2</accession>